<dbReference type="Pfam" id="PF00069">
    <property type="entry name" value="Pkinase"/>
    <property type="match status" value="1"/>
</dbReference>
<evidence type="ECO:0000256" key="6">
    <source>
        <dbReference type="ARBA" id="ARBA00022989"/>
    </source>
</evidence>
<dbReference type="InterPro" id="IPR000719">
    <property type="entry name" value="Prot_kinase_dom"/>
</dbReference>
<dbReference type="InterPro" id="IPR032675">
    <property type="entry name" value="LRR_dom_sf"/>
</dbReference>
<dbReference type="InterPro" id="IPR017441">
    <property type="entry name" value="Protein_kinase_ATP_BS"/>
</dbReference>
<proteinExistence type="predicted"/>
<evidence type="ECO:0000256" key="5">
    <source>
        <dbReference type="ARBA" id="ARBA00022737"/>
    </source>
</evidence>
<dbReference type="InterPro" id="IPR001611">
    <property type="entry name" value="Leu-rich_rpt"/>
</dbReference>
<dbReference type="Pfam" id="PF00560">
    <property type="entry name" value="LRR_1"/>
    <property type="match status" value="2"/>
</dbReference>
<evidence type="ECO:0000256" key="3">
    <source>
        <dbReference type="ARBA" id="ARBA00022692"/>
    </source>
</evidence>
<dbReference type="InterPro" id="IPR046959">
    <property type="entry name" value="PRK1-6/SRF4-like"/>
</dbReference>
<evidence type="ECO:0000256" key="2">
    <source>
        <dbReference type="ARBA" id="ARBA00022614"/>
    </source>
</evidence>
<keyword evidence="2" id="KW-0433">Leucine-rich repeat</keyword>
<dbReference type="GO" id="GO:0016020">
    <property type="term" value="C:membrane"/>
    <property type="evidence" value="ECO:0007669"/>
    <property type="project" value="UniProtKB-SubCell"/>
</dbReference>
<organism evidence="12 13">
    <name type="scientific">Gossypium lobatum</name>
    <dbReference type="NCBI Taxonomy" id="34289"/>
    <lineage>
        <taxon>Eukaryota</taxon>
        <taxon>Viridiplantae</taxon>
        <taxon>Streptophyta</taxon>
        <taxon>Embryophyta</taxon>
        <taxon>Tracheophyta</taxon>
        <taxon>Spermatophyta</taxon>
        <taxon>Magnoliopsida</taxon>
        <taxon>eudicotyledons</taxon>
        <taxon>Gunneridae</taxon>
        <taxon>Pentapetalae</taxon>
        <taxon>rosids</taxon>
        <taxon>malvids</taxon>
        <taxon>Malvales</taxon>
        <taxon>Malvaceae</taxon>
        <taxon>Malvoideae</taxon>
        <taxon>Gossypium</taxon>
    </lineage>
</organism>
<keyword evidence="5" id="KW-0677">Repeat</keyword>
<dbReference type="EMBL" id="JABEZX010000006">
    <property type="protein sequence ID" value="MBA0558607.1"/>
    <property type="molecule type" value="Genomic_DNA"/>
</dbReference>
<feature type="signal peptide" evidence="10">
    <location>
        <begin position="1"/>
        <end position="22"/>
    </location>
</feature>
<gene>
    <name evidence="12" type="ORF">Golob_015619</name>
</gene>
<dbReference type="PANTHER" id="PTHR48007:SF79">
    <property type="entry name" value="(WILD MALAYSIAN BANANA) HYPOTHETICAL PROTEIN"/>
    <property type="match status" value="1"/>
</dbReference>
<feature type="domain" description="Protein kinase" evidence="11">
    <location>
        <begin position="348"/>
        <end position="623"/>
    </location>
</feature>
<reference evidence="12 13" key="1">
    <citation type="journal article" date="2019" name="Genome Biol. Evol.">
        <title>Insights into the evolution of the New World diploid cottons (Gossypium, subgenus Houzingenia) based on genome sequencing.</title>
        <authorList>
            <person name="Grover C.E."/>
            <person name="Arick M.A. 2nd"/>
            <person name="Thrash A."/>
            <person name="Conover J.L."/>
            <person name="Sanders W.S."/>
            <person name="Peterson D.G."/>
            <person name="Frelichowski J.E."/>
            <person name="Scheffler J.A."/>
            <person name="Scheffler B.E."/>
            <person name="Wendel J.F."/>
        </authorList>
    </citation>
    <scope>NUCLEOTIDE SEQUENCE [LARGE SCALE GENOMIC DNA]</scope>
    <source>
        <strain evidence="12">157</strain>
        <tissue evidence="12">Leaf</tissue>
    </source>
</reference>
<keyword evidence="4 10" id="KW-0732">Signal</keyword>
<evidence type="ECO:0000256" key="10">
    <source>
        <dbReference type="SAM" id="SignalP"/>
    </source>
</evidence>
<dbReference type="SUPFAM" id="SSF56112">
    <property type="entry name" value="Protein kinase-like (PK-like)"/>
    <property type="match status" value="1"/>
</dbReference>
<comment type="subcellular location">
    <subcellularLocation>
        <location evidence="1">Membrane</location>
    </subcellularLocation>
</comment>
<dbReference type="Gene3D" id="1.10.510.10">
    <property type="entry name" value="Transferase(Phosphotransferase) domain 1"/>
    <property type="match status" value="1"/>
</dbReference>
<feature type="chain" id="PRO_5029915034" description="Protein kinase domain-containing protein" evidence="10">
    <location>
        <begin position="23"/>
        <end position="623"/>
    </location>
</feature>
<dbReference type="Gene3D" id="3.80.10.10">
    <property type="entry name" value="Ribonuclease Inhibitor"/>
    <property type="match status" value="1"/>
</dbReference>
<dbReference type="InterPro" id="IPR011009">
    <property type="entry name" value="Kinase-like_dom_sf"/>
</dbReference>
<evidence type="ECO:0000259" key="11">
    <source>
        <dbReference type="PROSITE" id="PS50011"/>
    </source>
</evidence>
<keyword evidence="8" id="KW-0547">Nucleotide-binding</keyword>
<keyword evidence="8" id="KW-0067">ATP-binding</keyword>
<feature type="binding site" evidence="8">
    <location>
        <position position="377"/>
    </location>
    <ligand>
        <name>ATP</name>
        <dbReference type="ChEBI" id="CHEBI:30616"/>
    </ligand>
</feature>
<keyword evidence="7 9" id="KW-0472">Membrane</keyword>
<feature type="transmembrane region" description="Helical" evidence="9">
    <location>
        <begin position="257"/>
        <end position="279"/>
    </location>
</feature>
<protein>
    <recommendedName>
        <fullName evidence="11">Protein kinase domain-containing protein</fullName>
    </recommendedName>
</protein>
<dbReference type="PROSITE" id="PS50011">
    <property type="entry name" value="PROTEIN_KINASE_DOM"/>
    <property type="match status" value="1"/>
</dbReference>
<keyword evidence="6 9" id="KW-1133">Transmembrane helix</keyword>
<evidence type="ECO:0000313" key="13">
    <source>
        <dbReference type="Proteomes" id="UP000593572"/>
    </source>
</evidence>
<name>A0A7J8M1M3_9ROSI</name>
<evidence type="ECO:0000256" key="9">
    <source>
        <dbReference type="SAM" id="Phobius"/>
    </source>
</evidence>
<dbReference type="PANTHER" id="PTHR48007">
    <property type="entry name" value="LEUCINE-RICH REPEAT RECEPTOR-LIKE PROTEIN KINASE PXC1"/>
    <property type="match status" value="1"/>
</dbReference>
<evidence type="ECO:0000313" key="12">
    <source>
        <dbReference type="EMBL" id="MBA0558607.1"/>
    </source>
</evidence>
<dbReference type="GO" id="GO:0005524">
    <property type="term" value="F:ATP binding"/>
    <property type="evidence" value="ECO:0007669"/>
    <property type="project" value="UniProtKB-UniRule"/>
</dbReference>
<dbReference type="PROSITE" id="PS00107">
    <property type="entry name" value="PROTEIN_KINASE_ATP"/>
    <property type="match status" value="1"/>
</dbReference>
<dbReference type="Proteomes" id="UP000593572">
    <property type="component" value="Unassembled WGS sequence"/>
</dbReference>
<dbReference type="SUPFAM" id="SSF52058">
    <property type="entry name" value="L domain-like"/>
    <property type="match status" value="1"/>
</dbReference>
<comment type="caution">
    <text evidence="12">The sequence shown here is derived from an EMBL/GenBank/DDBJ whole genome shotgun (WGS) entry which is preliminary data.</text>
</comment>
<dbReference type="FunFam" id="3.80.10.10:FF:000400">
    <property type="entry name" value="Nuclear pore complex protein NUP107"/>
    <property type="match status" value="1"/>
</dbReference>
<evidence type="ECO:0000256" key="4">
    <source>
        <dbReference type="ARBA" id="ARBA00022729"/>
    </source>
</evidence>
<keyword evidence="3 9" id="KW-0812">Transmembrane</keyword>
<keyword evidence="13" id="KW-1185">Reference proteome</keyword>
<dbReference type="Gene3D" id="3.30.200.20">
    <property type="entry name" value="Phosphorylase Kinase, domain 1"/>
    <property type="match status" value="1"/>
</dbReference>
<dbReference type="AlphaFoldDB" id="A0A7J8M1M3"/>
<evidence type="ECO:0000256" key="7">
    <source>
        <dbReference type="ARBA" id="ARBA00023136"/>
    </source>
</evidence>
<accession>A0A7J8M1M3</accession>
<evidence type="ECO:0000256" key="8">
    <source>
        <dbReference type="PROSITE-ProRule" id="PRU10141"/>
    </source>
</evidence>
<evidence type="ECO:0000256" key="1">
    <source>
        <dbReference type="ARBA" id="ARBA00004370"/>
    </source>
</evidence>
<sequence length="623" mass="69303">MNRVSIRVLPLLIFLLFNVSNSEDEEVKQSLVRFMDKLAGVTAKTDQSWGWNMTSDPCTHKWKGVSCDTQLRSVKKVVLDGLNLTGVLDIGSVCKASSLLVFSLVKNNVAGLISEEMGNCKRLTHLYLSGNRLSGHLPDSLKELSNLKRFDISNNNFSGKVPDLSRISKLITFYAQNNQLSGEIPKLDFSNLMQFNASNNNFSGPLPDVKGRFSAESWSGNPELGGEFISKEFPPSAAAAPAPLSPRKSKDSSRRLLLIYFGYAVLGLIILLVFAFILISKKKLKEAEADVAKKGVNAYTSSTYDVSKITEHKSEYSASYEESRAAMSPLVVLRSPRAQGLRFEDLLRAPAELLGKGKHGSIYKVMLDNGSTTLAVKRVKDWSVTSQAFRRRMQRLHQTRHPNILRSLAFYSSKQEKLLVYEYQPNGSLSKLLHGSRNGQAFDWGSRINVAATVSEALAYMHEELSEDGIAHGNLKSANILFNNNMDPCVSEYGLMISQSENPSSNSHSNSFGLDPARIRTSFKADIYGFGVILLELVTGKPVQGDELELIQWVNSVVREEWTVEVFDKDLLLEGASEERLLILLQIALKCINPNPYERPNMDQVAVMINTLKDEEDKSSPYV</sequence>
<dbReference type="GO" id="GO:0004672">
    <property type="term" value="F:protein kinase activity"/>
    <property type="evidence" value="ECO:0007669"/>
    <property type="project" value="InterPro"/>
</dbReference>